<dbReference type="AlphaFoldDB" id="A0A3P7QR78"/>
<dbReference type="Proteomes" id="UP000271889">
    <property type="component" value="Unassembled WGS sequence"/>
</dbReference>
<proteinExistence type="predicted"/>
<gene>
    <name evidence="2" type="ORF">CGOC_LOCUS12600</name>
</gene>
<protein>
    <submittedName>
        <fullName evidence="2">Uncharacterized protein</fullName>
    </submittedName>
</protein>
<reference evidence="2 3" key="1">
    <citation type="submission" date="2018-11" db="EMBL/GenBank/DDBJ databases">
        <authorList>
            <consortium name="Pathogen Informatics"/>
        </authorList>
    </citation>
    <scope>NUCLEOTIDE SEQUENCE [LARGE SCALE GENOMIC DNA]</scope>
</reference>
<name>A0A3P7QR78_CYLGO</name>
<organism evidence="2 3">
    <name type="scientific">Cylicostephanus goldi</name>
    <name type="common">Nematode worm</name>
    <dbReference type="NCBI Taxonomy" id="71465"/>
    <lineage>
        <taxon>Eukaryota</taxon>
        <taxon>Metazoa</taxon>
        <taxon>Ecdysozoa</taxon>
        <taxon>Nematoda</taxon>
        <taxon>Chromadorea</taxon>
        <taxon>Rhabditida</taxon>
        <taxon>Rhabditina</taxon>
        <taxon>Rhabditomorpha</taxon>
        <taxon>Strongyloidea</taxon>
        <taxon>Strongylidae</taxon>
        <taxon>Cylicostephanus</taxon>
    </lineage>
</organism>
<keyword evidence="3" id="KW-1185">Reference proteome</keyword>
<evidence type="ECO:0000256" key="1">
    <source>
        <dbReference type="SAM" id="MobiDB-lite"/>
    </source>
</evidence>
<evidence type="ECO:0000313" key="3">
    <source>
        <dbReference type="Proteomes" id="UP000271889"/>
    </source>
</evidence>
<evidence type="ECO:0000313" key="2">
    <source>
        <dbReference type="EMBL" id="VDN34322.1"/>
    </source>
</evidence>
<sequence>MFSSPVNGFDRSSPHSSRITSRTLPAEEKCLYVLVANKSNSHMIAEHPNCSAQP</sequence>
<dbReference type="EMBL" id="UYRV01124360">
    <property type="protein sequence ID" value="VDN34322.1"/>
    <property type="molecule type" value="Genomic_DNA"/>
</dbReference>
<feature type="region of interest" description="Disordered" evidence="1">
    <location>
        <begin position="1"/>
        <end position="21"/>
    </location>
</feature>
<accession>A0A3P7QR78</accession>